<dbReference type="InterPro" id="IPR039421">
    <property type="entry name" value="Type_1_exporter"/>
</dbReference>
<dbReference type="Pfam" id="PF00005">
    <property type="entry name" value="ABC_tran"/>
    <property type="match status" value="1"/>
</dbReference>
<evidence type="ECO:0000259" key="8">
    <source>
        <dbReference type="PROSITE" id="PS50893"/>
    </source>
</evidence>
<evidence type="ECO:0000259" key="9">
    <source>
        <dbReference type="PROSITE" id="PS50929"/>
    </source>
</evidence>
<dbReference type="EMBL" id="JAHXZI010000041">
    <property type="protein sequence ID" value="MBW6440259.1"/>
    <property type="molecule type" value="Genomic_DNA"/>
</dbReference>
<evidence type="ECO:0000256" key="6">
    <source>
        <dbReference type="ARBA" id="ARBA00023136"/>
    </source>
</evidence>
<evidence type="ECO:0000256" key="3">
    <source>
        <dbReference type="ARBA" id="ARBA00022741"/>
    </source>
</evidence>
<dbReference type="Gene3D" id="1.20.1560.10">
    <property type="entry name" value="ABC transporter type 1, transmembrane domain"/>
    <property type="match status" value="1"/>
</dbReference>
<dbReference type="CDD" id="cd07346">
    <property type="entry name" value="ABC_6TM_exporters"/>
    <property type="match status" value="1"/>
</dbReference>
<dbReference type="PANTHER" id="PTHR43394">
    <property type="entry name" value="ATP-DEPENDENT PERMEASE MDL1, MITOCHONDRIAL"/>
    <property type="match status" value="1"/>
</dbReference>
<organism evidence="10 11">
    <name type="scientific">Actinoplanes hulinensis</name>
    <dbReference type="NCBI Taxonomy" id="1144547"/>
    <lineage>
        <taxon>Bacteria</taxon>
        <taxon>Bacillati</taxon>
        <taxon>Actinomycetota</taxon>
        <taxon>Actinomycetes</taxon>
        <taxon>Micromonosporales</taxon>
        <taxon>Micromonosporaceae</taxon>
        <taxon>Actinoplanes</taxon>
    </lineage>
</organism>
<evidence type="ECO:0000256" key="1">
    <source>
        <dbReference type="ARBA" id="ARBA00004651"/>
    </source>
</evidence>
<dbReference type="Proteomes" id="UP001519863">
    <property type="component" value="Unassembled WGS sequence"/>
</dbReference>
<dbReference type="InterPro" id="IPR011527">
    <property type="entry name" value="ABC1_TM_dom"/>
</dbReference>
<keyword evidence="4 10" id="KW-0067">ATP-binding</keyword>
<dbReference type="SUPFAM" id="SSF90123">
    <property type="entry name" value="ABC transporter transmembrane region"/>
    <property type="match status" value="1"/>
</dbReference>
<dbReference type="InterPro" id="IPR003439">
    <property type="entry name" value="ABC_transporter-like_ATP-bd"/>
</dbReference>
<evidence type="ECO:0000256" key="5">
    <source>
        <dbReference type="ARBA" id="ARBA00022989"/>
    </source>
</evidence>
<dbReference type="PROSITE" id="PS50893">
    <property type="entry name" value="ABC_TRANSPORTER_2"/>
    <property type="match status" value="1"/>
</dbReference>
<feature type="transmembrane region" description="Helical" evidence="7">
    <location>
        <begin position="151"/>
        <end position="170"/>
    </location>
</feature>
<comment type="caution">
    <text evidence="10">The sequence shown here is derived from an EMBL/GenBank/DDBJ whole genome shotgun (WGS) entry which is preliminary data.</text>
</comment>
<dbReference type="Pfam" id="PF00664">
    <property type="entry name" value="ABC_membrane"/>
    <property type="match status" value="1"/>
</dbReference>
<feature type="domain" description="ABC transporter" evidence="8">
    <location>
        <begin position="345"/>
        <end position="579"/>
    </location>
</feature>
<keyword evidence="3" id="KW-0547">Nucleotide-binding</keyword>
<dbReference type="PROSITE" id="PS50929">
    <property type="entry name" value="ABC_TM1F"/>
    <property type="match status" value="1"/>
</dbReference>
<evidence type="ECO:0000256" key="2">
    <source>
        <dbReference type="ARBA" id="ARBA00022692"/>
    </source>
</evidence>
<dbReference type="InterPro" id="IPR027417">
    <property type="entry name" value="P-loop_NTPase"/>
</dbReference>
<keyword evidence="5 7" id="KW-1133">Transmembrane helix</keyword>
<evidence type="ECO:0000313" key="10">
    <source>
        <dbReference type="EMBL" id="MBW6440259.1"/>
    </source>
</evidence>
<feature type="transmembrane region" description="Helical" evidence="7">
    <location>
        <begin position="31"/>
        <end position="53"/>
    </location>
</feature>
<name>A0ABS7BH93_9ACTN</name>
<reference evidence="10 11" key="1">
    <citation type="journal article" date="2013" name="Antonie Van Leeuwenhoek">
        <title>Actinoplanes hulinensis sp. nov., a novel actinomycete isolated from soybean root (Glycine max (L.) Merr).</title>
        <authorList>
            <person name="Shen Y."/>
            <person name="Liu C."/>
            <person name="Wang X."/>
            <person name="Zhao J."/>
            <person name="Jia F."/>
            <person name="Zhang Y."/>
            <person name="Wang L."/>
            <person name="Yang D."/>
            <person name="Xiang W."/>
        </authorList>
    </citation>
    <scope>NUCLEOTIDE SEQUENCE [LARGE SCALE GENOMIC DNA]</scope>
    <source>
        <strain evidence="10 11">NEAU-M9</strain>
    </source>
</reference>
<keyword evidence="11" id="KW-1185">Reference proteome</keyword>
<dbReference type="InterPro" id="IPR036640">
    <property type="entry name" value="ABC1_TM_sf"/>
</dbReference>
<sequence length="584" mass="61427">MTDLAPVTLPVATPRQARRILGQALRPHRRAASLALMVLLGTVGAGLFIPPALGTLVDIVYTGGRRAELTGPLVTLAVATLVQGVLSSGGWLLIVQVGEKALAGLRETVLGHALSLPQAEIERGGTGDLVSRVSNDVDKVSEALRRGFPQFLWSACAAVLTVGGLAALDWRLALAGLVSLPFYAWAARGYLIVSPPLFAAERRAEGERSQQLVETLGGFRTIQALLLGPRHLRRTDVRSEAARRASIKAIDTTAWFFSRIHLGELTGTGTVLVLGAWLVGAGDATVGEATAAALYFIRLYDPIGLLVNLLDEVQSATASLSRLVGILQVEATARPGGPEPRDTTLTLRGVRFGYADGPDVLRDVDLVIRPGEHVALVGASGAGKTTLAALVAGIHEPRAGSIELGGTPLAGMSREDLARHITLISQEVHVFAGTLAEDLRLADADATEPRIREALSLVGASPWVGLLPDGLDTRVGTGGFTLTPVQAQQIALARMVLRNPAVAVLDEATAEAGSAGARELEASMARVLAGRTALLVAHRLTTAAAADRVVIMRDGRIVEQGPPSELATRGGPYSELWHAWQTNR</sequence>
<proteinExistence type="predicted"/>
<feature type="transmembrane region" description="Helical" evidence="7">
    <location>
        <begin position="73"/>
        <end position="95"/>
    </location>
</feature>
<feature type="domain" description="ABC transmembrane type-1" evidence="9">
    <location>
        <begin position="34"/>
        <end position="315"/>
    </location>
</feature>
<comment type="subcellular location">
    <subcellularLocation>
        <location evidence="1">Cell membrane</location>
        <topology evidence="1">Multi-pass membrane protein</topology>
    </subcellularLocation>
</comment>
<keyword evidence="2 7" id="KW-0812">Transmembrane</keyword>
<accession>A0ABS7BH93</accession>
<dbReference type="PANTHER" id="PTHR43394:SF1">
    <property type="entry name" value="ATP-BINDING CASSETTE SUB-FAMILY B MEMBER 10, MITOCHONDRIAL"/>
    <property type="match status" value="1"/>
</dbReference>
<evidence type="ECO:0000256" key="4">
    <source>
        <dbReference type="ARBA" id="ARBA00022840"/>
    </source>
</evidence>
<dbReference type="GO" id="GO:0005524">
    <property type="term" value="F:ATP binding"/>
    <property type="evidence" value="ECO:0007669"/>
    <property type="project" value="UniProtKB-KW"/>
</dbReference>
<gene>
    <name evidence="10" type="ORF">KZ829_41710</name>
</gene>
<keyword evidence="6 7" id="KW-0472">Membrane</keyword>
<evidence type="ECO:0000256" key="7">
    <source>
        <dbReference type="SAM" id="Phobius"/>
    </source>
</evidence>
<dbReference type="Gene3D" id="3.40.50.300">
    <property type="entry name" value="P-loop containing nucleotide triphosphate hydrolases"/>
    <property type="match status" value="1"/>
</dbReference>
<dbReference type="SUPFAM" id="SSF52540">
    <property type="entry name" value="P-loop containing nucleoside triphosphate hydrolases"/>
    <property type="match status" value="1"/>
</dbReference>
<protein>
    <submittedName>
        <fullName evidence="10">ABC transporter ATP-binding protein/permease</fullName>
    </submittedName>
</protein>
<dbReference type="RefSeq" id="WP_220149373.1">
    <property type="nucleotide sequence ID" value="NZ_JAHXZI010000041.1"/>
</dbReference>
<dbReference type="SMART" id="SM00382">
    <property type="entry name" value="AAA"/>
    <property type="match status" value="1"/>
</dbReference>
<evidence type="ECO:0000313" key="11">
    <source>
        <dbReference type="Proteomes" id="UP001519863"/>
    </source>
</evidence>
<dbReference type="InterPro" id="IPR003593">
    <property type="entry name" value="AAA+_ATPase"/>
</dbReference>